<evidence type="ECO:0008006" key="10">
    <source>
        <dbReference type="Google" id="ProtNLM"/>
    </source>
</evidence>
<dbReference type="GO" id="GO:0022857">
    <property type="term" value="F:transmembrane transporter activity"/>
    <property type="evidence" value="ECO:0007669"/>
    <property type="project" value="InterPro"/>
</dbReference>
<dbReference type="PANTHER" id="PTHR43791:SF39">
    <property type="entry name" value="TRANSPORTER LIZ1_SEO1, PUTATIVE (AFU_ORTHOLOGUE AFUA_3G00980)-RELATED"/>
    <property type="match status" value="1"/>
</dbReference>
<dbReference type="STRING" id="5098.A0A507R7R2"/>
<protein>
    <recommendedName>
        <fullName evidence="10">Major facilitator superfamily (MFS) profile domain-containing protein</fullName>
    </recommendedName>
</protein>
<gene>
    <name evidence="8" type="ORF">MPDQ_000116</name>
</gene>
<sequence length="373" mass="41124">MALFHTNLKMGCGCLPLQNCAGIPRTCPMQKRNCVLKLDLLILVFGCLSFFTKYLDQSAITNAYVSGMKADLHLHGNQLNYTTIVFWISYCTSMIPACYYLTRTRINVVLPALEAGWGLFTFGCAWAQNVQTIYAMRFFVGLCESCSFTGVIYAIGSWYKPGEIGRRVALFYIAAPLGTMFAGYLQSAAYTNLNHIYGLAGWRNPKLTYTSGFIAFPDVPHRSKPRFLTTAEHDLANSRLTGLTAPSQLKISRDIFKRVLARWHWYIFVAQWTLLNQNAQASGMPFNSYPSAKPDLYSVSRVNTLPTIATAVSVISAVVAGVVADRTGRFDILSLAVSIPTLIGTAMLVVWDVGEHARLAAFIITGSQGGKSI</sequence>
<comment type="similarity">
    <text evidence="6">Belongs to the major facilitator superfamily. Allantoate permease family.</text>
</comment>
<dbReference type="AlphaFoldDB" id="A0A507R7R2"/>
<feature type="transmembrane region" description="Helical" evidence="7">
    <location>
        <begin position="134"/>
        <end position="156"/>
    </location>
</feature>
<dbReference type="Pfam" id="PF07690">
    <property type="entry name" value="MFS_1"/>
    <property type="match status" value="1"/>
</dbReference>
<evidence type="ECO:0000256" key="7">
    <source>
        <dbReference type="SAM" id="Phobius"/>
    </source>
</evidence>
<keyword evidence="4 7" id="KW-1133">Transmembrane helix</keyword>
<keyword evidence="5 7" id="KW-0472">Membrane</keyword>
<dbReference type="SUPFAM" id="SSF103473">
    <property type="entry name" value="MFS general substrate transporter"/>
    <property type="match status" value="1"/>
</dbReference>
<evidence type="ECO:0000256" key="5">
    <source>
        <dbReference type="ARBA" id="ARBA00023136"/>
    </source>
</evidence>
<keyword evidence="9" id="KW-1185">Reference proteome</keyword>
<feature type="transmembrane region" description="Helical" evidence="7">
    <location>
        <begin position="81"/>
        <end position="101"/>
    </location>
</feature>
<feature type="transmembrane region" description="Helical" evidence="7">
    <location>
        <begin position="330"/>
        <end position="351"/>
    </location>
</feature>
<evidence type="ECO:0000313" key="8">
    <source>
        <dbReference type="EMBL" id="TQB77575.1"/>
    </source>
</evidence>
<evidence type="ECO:0000256" key="3">
    <source>
        <dbReference type="ARBA" id="ARBA00022692"/>
    </source>
</evidence>
<feature type="transmembrane region" description="Helical" evidence="7">
    <location>
        <begin position="304"/>
        <end position="323"/>
    </location>
</feature>
<comment type="subcellular location">
    <subcellularLocation>
        <location evidence="1">Membrane</location>
        <topology evidence="1">Multi-pass membrane protein</topology>
    </subcellularLocation>
</comment>
<dbReference type="InterPro" id="IPR036259">
    <property type="entry name" value="MFS_trans_sf"/>
</dbReference>
<keyword evidence="2" id="KW-0813">Transport</keyword>
<feature type="transmembrane region" description="Helical" evidence="7">
    <location>
        <begin position="108"/>
        <end position="128"/>
    </location>
</feature>
<dbReference type="EMBL" id="VIFY01000001">
    <property type="protein sequence ID" value="TQB77575.1"/>
    <property type="molecule type" value="Genomic_DNA"/>
</dbReference>
<accession>A0A507R7R2</accession>
<dbReference type="Gene3D" id="1.20.1250.20">
    <property type="entry name" value="MFS general substrate transporter like domains"/>
    <property type="match status" value="1"/>
</dbReference>
<dbReference type="Proteomes" id="UP000319663">
    <property type="component" value="Unassembled WGS sequence"/>
</dbReference>
<dbReference type="InterPro" id="IPR011701">
    <property type="entry name" value="MFS"/>
</dbReference>
<reference evidence="8 9" key="1">
    <citation type="submission" date="2019-06" db="EMBL/GenBank/DDBJ databases">
        <title>Wine fermentation using esterase from Monascus purpureus.</title>
        <authorList>
            <person name="Geng C."/>
            <person name="Zhang Y."/>
        </authorList>
    </citation>
    <scope>NUCLEOTIDE SEQUENCE [LARGE SCALE GENOMIC DNA]</scope>
    <source>
        <strain evidence="8">HQ1</strain>
    </source>
</reference>
<organism evidence="8 9">
    <name type="scientific">Monascus purpureus</name>
    <name type="common">Red mold</name>
    <name type="synonym">Monascus anka</name>
    <dbReference type="NCBI Taxonomy" id="5098"/>
    <lineage>
        <taxon>Eukaryota</taxon>
        <taxon>Fungi</taxon>
        <taxon>Dikarya</taxon>
        <taxon>Ascomycota</taxon>
        <taxon>Pezizomycotina</taxon>
        <taxon>Eurotiomycetes</taxon>
        <taxon>Eurotiomycetidae</taxon>
        <taxon>Eurotiales</taxon>
        <taxon>Aspergillaceae</taxon>
        <taxon>Monascus</taxon>
    </lineage>
</organism>
<feature type="transmembrane region" description="Helical" evidence="7">
    <location>
        <begin position="34"/>
        <end position="52"/>
    </location>
</feature>
<dbReference type="GO" id="GO:0016020">
    <property type="term" value="C:membrane"/>
    <property type="evidence" value="ECO:0007669"/>
    <property type="project" value="UniProtKB-SubCell"/>
</dbReference>
<evidence type="ECO:0000256" key="2">
    <source>
        <dbReference type="ARBA" id="ARBA00022448"/>
    </source>
</evidence>
<evidence type="ECO:0000256" key="1">
    <source>
        <dbReference type="ARBA" id="ARBA00004141"/>
    </source>
</evidence>
<comment type="caution">
    <text evidence="8">The sequence shown here is derived from an EMBL/GenBank/DDBJ whole genome shotgun (WGS) entry which is preliminary data.</text>
</comment>
<keyword evidence="3 7" id="KW-0812">Transmembrane</keyword>
<name>A0A507R7R2_MONPU</name>
<evidence type="ECO:0000313" key="9">
    <source>
        <dbReference type="Proteomes" id="UP000319663"/>
    </source>
</evidence>
<dbReference type="FunFam" id="1.20.1250.20:FF:000065">
    <property type="entry name" value="Putative MFS pantothenate transporter"/>
    <property type="match status" value="1"/>
</dbReference>
<feature type="transmembrane region" description="Helical" evidence="7">
    <location>
        <begin position="168"/>
        <end position="185"/>
    </location>
</feature>
<proteinExistence type="inferred from homology"/>
<dbReference type="PANTHER" id="PTHR43791">
    <property type="entry name" value="PERMEASE-RELATED"/>
    <property type="match status" value="1"/>
</dbReference>
<evidence type="ECO:0000256" key="6">
    <source>
        <dbReference type="ARBA" id="ARBA00037968"/>
    </source>
</evidence>
<evidence type="ECO:0000256" key="4">
    <source>
        <dbReference type="ARBA" id="ARBA00022989"/>
    </source>
</evidence>